<gene>
    <name evidence="1" type="ORF">CDAR_29581</name>
</gene>
<accession>A0AAV4WXP2</accession>
<evidence type="ECO:0000313" key="2">
    <source>
        <dbReference type="Proteomes" id="UP001054837"/>
    </source>
</evidence>
<dbReference type="AlphaFoldDB" id="A0AAV4WXP2"/>
<dbReference type="Proteomes" id="UP001054837">
    <property type="component" value="Unassembled WGS sequence"/>
</dbReference>
<feature type="non-terminal residue" evidence="1">
    <location>
        <position position="36"/>
    </location>
</feature>
<reference evidence="1 2" key="1">
    <citation type="submission" date="2021-06" db="EMBL/GenBank/DDBJ databases">
        <title>Caerostris darwini draft genome.</title>
        <authorList>
            <person name="Kono N."/>
            <person name="Arakawa K."/>
        </authorList>
    </citation>
    <scope>NUCLEOTIDE SEQUENCE [LARGE SCALE GENOMIC DNA]</scope>
</reference>
<evidence type="ECO:0000313" key="1">
    <source>
        <dbReference type="EMBL" id="GIY87009.1"/>
    </source>
</evidence>
<sequence length="36" mass="3910">MKDLGYGGYGNLGYGYGRSLGYNGRYGGVVNFGDRR</sequence>
<protein>
    <submittedName>
        <fullName evidence="1">Uncharacterized protein</fullName>
    </submittedName>
</protein>
<dbReference type="EMBL" id="BPLQ01015271">
    <property type="protein sequence ID" value="GIY87009.1"/>
    <property type="molecule type" value="Genomic_DNA"/>
</dbReference>
<name>A0AAV4WXP2_9ARAC</name>
<proteinExistence type="predicted"/>
<keyword evidence="2" id="KW-1185">Reference proteome</keyword>
<organism evidence="1 2">
    <name type="scientific">Caerostris darwini</name>
    <dbReference type="NCBI Taxonomy" id="1538125"/>
    <lineage>
        <taxon>Eukaryota</taxon>
        <taxon>Metazoa</taxon>
        <taxon>Ecdysozoa</taxon>
        <taxon>Arthropoda</taxon>
        <taxon>Chelicerata</taxon>
        <taxon>Arachnida</taxon>
        <taxon>Araneae</taxon>
        <taxon>Araneomorphae</taxon>
        <taxon>Entelegynae</taxon>
        <taxon>Araneoidea</taxon>
        <taxon>Araneidae</taxon>
        <taxon>Caerostris</taxon>
    </lineage>
</organism>
<comment type="caution">
    <text evidence="1">The sequence shown here is derived from an EMBL/GenBank/DDBJ whole genome shotgun (WGS) entry which is preliminary data.</text>
</comment>